<reference evidence="1" key="1">
    <citation type="submission" date="2018-05" db="EMBL/GenBank/DDBJ databases">
        <title>Draft genome of Mucuna pruriens seed.</title>
        <authorList>
            <person name="Nnadi N.E."/>
            <person name="Vos R."/>
            <person name="Hasami M.H."/>
            <person name="Devisetty U.K."/>
            <person name="Aguiy J.C."/>
        </authorList>
    </citation>
    <scope>NUCLEOTIDE SEQUENCE [LARGE SCALE GENOMIC DNA]</scope>
    <source>
        <strain evidence="1">JCA_2017</strain>
    </source>
</reference>
<dbReference type="OrthoDB" id="1743096at2759"/>
<sequence length="384" mass="43261">MKWIFVNYSKFIRARALLISPGRNPGCHIHRVTPQDSQERRELLHLRQCILGPNLSHGSLKINVEQVLEVLRGSNVRIIHKPNRTVPVWPRLDLRQTNVPKRERGKHFEKHRSSLIVREHNARLERTVRARNDRLSRQHHESRHVARIVLNAVRHNVQPVKLRRARASDGRRVAEVVGGDELRGAGSVVDGLARHVDAEFRQCLLALRERLRMRYHAREEIFSDTREGEEAVVDRELDLADDVEAVAEEEVVVPVDRAAEGVFHREDGSVGDPELHRLERHLELVAGNGLAVRIGFAGGGFGVRAGNALVRHTELRAVHRRRCEVGDCQRFRRKRLVLGFAKVPDRNELEIAHGGFVAVDGGDVVGAAAVIVSGGLLLRDDLAG</sequence>
<proteinExistence type="predicted"/>
<organism evidence="1 2">
    <name type="scientific">Mucuna pruriens</name>
    <name type="common">Velvet bean</name>
    <name type="synonym">Dolichos pruriens</name>
    <dbReference type="NCBI Taxonomy" id="157652"/>
    <lineage>
        <taxon>Eukaryota</taxon>
        <taxon>Viridiplantae</taxon>
        <taxon>Streptophyta</taxon>
        <taxon>Embryophyta</taxon>
        <taxon>Tracheophyta</taxon>
        <taxon>Spermatophyta</taxon>
        <taxon>Magnoliopsida</taxon>
        <taxon>eudicotyledons</taxon>
        <taxon>Gunneridae</taxon>
        <taxon>Pentapetalae</taxon>
        <taxon>rosids</taxon>
        <taxon>fabids</taxon>
        <taxon>Fabales</taxon>
        <taxon>Fabaceae</taxon>
        <taxon>Papilionoideae</taxon>
        <taxon>50 kb inversion clade</taxon>
        <taxon>NPAAA clade</taxon>
        <taxon>indigoferoid/millettioid clade</taxon>
        <taxon>Phaseoleae</taxon>
        <taxon>Mucuna</taxon>
    </lineage>
</organism>
<evidence type="ECO:0000313" key="1">
    <source>
        <dbReference type="EMBL" id="RDX67084.1"/>
    </source>
</evidence>
<evidence type="ECO:0000313" key="2">
    <source>
        <dbReference type="Proteomes" id="UP000257109"/>
    </source>
</evidence>
<dbReference type="AlphaFoldDB" id="A0A371EM88"/>
<name>A0A371EM88_MUCPR</name>
<keyword evidence="2" id="KW-1185">Reference proteome</keyword>
<accession>A0A371EM88</accession>
<dbReference type="Proteomes" id="UP000257109">
    <property type="component" value="Unassembled WGS sequence"/>
</dbReference>
<gene>
    <name evidence="1" type="ORF">CR513_54080</name>
</gene>
<feature type="non-terminal residue" evidence="1">
    <location>
        <position position="1"/>
    </location>
</feature>
<protein>
    <submittedName>
        <fullName evidence="1">Uncharacterized protein</fullName>
    </submittedName>
</protein>
<comment type="caution">
    <text evidence="1">The sequence shown here is derived from an EMBL/GenBank/DDBJ whole genome shotgun (WGS) entry which is preliminary data.</text>
</comment>
<dbReference type="EMBL" id="QJKJ01013141">
    <property type="protein sequence ID" value="RDX67084.1"/>
    <property type="molecule type" value="Genomic_DNA"/>
</dbReference>